<name>A0A858RI43_9BACT</name>
<accession>A0A858RI43</accession>
<dbReference type="AlphaFoldDB" id="A0A858RI43"/>
<dbReference type="Proteomes" id="UP000501812">
    <property type="component" value="Chromosome"/>
</dbReference>
<reference evidence="1 2" key="1">
    <citation type="submission" date="2020-04" db="EMBL/GenBank/DDBJ databases">
        <title>Luteolibacter sp. G-1-1-1 isolated from soil.</title>
        <authorList>
            <person name="Dahal R.H."/>
        </authorList>
    </citation>
    <scope>NUCLEOTIDE SEQUENCE [LARGE SCALE GENOMIC DNA]</scope>
    <source>
        <strain evidence="1 2">G-1-1-1</strain>
    </source>
</reference>
<sequence length="90" mass="10106">MNTDVYIREAEGGFTRRLGAEVIEEWETGRMIRSESRLESEPFISYYIVDGESLSAVKLGQAKGEGPFDYAAEIDPSDTRPLPDFEIQAT</sequence>
<organism evidence="1 2">
    <name type="scientific">Luteolibacter luteus</name>
    <dbReference type="NCBI Taxonomy" id="2728835"/>
    <lineage>
        <taxon>Bacteria</taxon>
        <taxon>Pseudomonadati</taxon>
        <taxon>Verrucomicrobiota</taxon>
        <taxon>Verrucomicrobiia</taxon>
        <taxon>Verrucomicrobiales</taxon>
        <taxon>Verrucomicrobiaceae</taxon>
        <taxon>Luteolibacter</taxon>
    </lineage>
</organism>
<dbReference type="KEGG" id="luo:HHL09_14035"/>
<dbReference type="EMBL" id="CP051774">
    <property type="protein sequence ID" value="QJE96856.1"/>
    <property type="molecule type" value="Genomic_DNA"/>
</dbReference>
<keyword evidence="2" id="KW-1185">Reference proteome</keyword>
<evidence type="ECO:0000313" key="1">
    <source>
        <dbReference type="EMBL" id="QJE96856.1"/>
    </source>
</evidence>
<dbReference type="RefSeq" id="WP_169455256.1">
    <property type="nucleotide sequence ID" value="NZ_CP051774.1"/>
</dbReference>
<proteinExistence type="predicted"/>
<gene>
    <name evidence="1" type="ORF">HHL09_14035</name>
</gene>
<evidence type="ECO:0000313" key="2">
    <source>
        <dbReference type="Proteomes" id="UP000501812"/>
    </source>
</evidence>
<protein>
    <submittedName>
        <fullName evidence="1">Uncharacterized protein</fullName>
    </submittedName>
</protein>